<dbReference type="InterPro" id="IPR024965">
    <property type="entry name" value="Putative_integrase"/>
</dbReference>
<protein>
    <recommendedName>
        <fullName evidence="6">Phage integrase family protein</fullName>
    </recommendedName>
</protein>
<evidence type="ECO:0000256" key="1">
    <source>
        <dbReference type="ARBA" id="ARBA00023172"/>
    </source>
</evidence>
<dbReference type="RefSeq" id="WP_211547947.1">
    <property type="nucleotide sequence ID" value="NZ_JAGTUF010000006.1"/>
</dbReference>
<keyword evidence="2" id="KW-0175">Coiled coil</keyword>
<evidence type="ECO:0000256" key="3">
    <source>
        <dbReference type="SAM" id="MobiDB-lite"/>
    </source>
</evidence>
<dbReference type="Proteomes" id="UP000680714">
    <property type="component" value="Unassembled WGS sequence"/>
</dbReference>
<comment type="caution">
    <text evidence="4">The sequence shown here is derived from an EMBL/GenBank/DDBJ whole genome shotgun (WGS) entry which is preliminary data.</text>
</comment>
<feature type="region of interest" description="Disordered" evidence="3">
    <location>
        <begin position="485"/>
        <end position="509"/>
    </location>
</feature>
<proteinExistence type="predicted"/>
<dbReference type="InterPro" id="IPR013762">
    <property type="entry name" value="Integrase-like_cat_sf"/>
</dbReference>
<dbReference type="EMBL" id="JAGTUF010000006">
    <property type="protein sequence ID" value="MBR9971814.1"/>
    <property type="molecule type" value="Genomic_DNA"/>
</dbReference>
<accession>A0ABS5IBL2</accession>
<evidence type="ECO:0000313" key="5">
    <source>
        <dbReference type="Proteomes" id="UP000680714"/>
    </source>
</evidence>
<evidence type="ECO:0000256" key="2">
    <source>
        <dbReference type="SAM" id="Coils"/>
    </source>
</evidence>
<dbReference type="Gene3D" id="1.10.443.10">
    <property type="entry name" value="Intergrase catalytic core"/>
    <property type="match status" value="1"/>
</dbReference>
<keyword evidence="5" id="KW-1185">Reference proteome</keyword>
<evidence type="ECO:0000313" key="4">
    <source>
        <dbReference type="EMBL" id="MBR9971814.1"/>
    </source>
</evidence>
<name>A0ABS5IBL2_9PROT</name>
<feature type="coiled-coil region" evidence="2">
    <location>
        <begin position="834"/>
        <end position="898"/>
    </location>
</feature>
<evidence type="ECO:0008006" key="6">
    <source>
        <dbReference type="Google" id="ProtNLM"/>
    </source>
</evidence>
<dbReference type="SUPFAM" id="SSF56349">
    <property type="entry name" value="DNA breaking-rejoining enzymes"/>
    <property type="match status" value="1"/>
</dbReference>
<sequence length="1070" mass="120874">MSGRHWHYENYREIVSYLTGNTVTVNIDQDRFLLFPENRWNQDLLGHELAALSTKRSWTRSQSNARSPVFLASVAPFFASPSHETAVAALDAIMAGRENWGQPNRKSREEKAASVQAAKPWYLNDKARIREFLLALWRSGVLVMPMSAPEFVRAHWATGAKALDTVDRACLKLLGQKKPYATQMLAHFEDVLVRVSFSEAIGDFVPDVLNLMTFSRQGRFSTLGVAITAAQGDAHGPLRHRSTDYWPRHTYQRDTEFSWVKNEGEDLLEWVEIATEYIKESRNSVANRIQAMRYFFKYLIENKGIPRNPEDLLSHKTYDANLFNKTPISHYNLIVDFFEFAIASRFSEETQLGERRPRPGIRNPISKKGDPLKSLGESSRDAVPPHILKIMIETLTENDWSWPKGTFGMPGAVGKSGPDWFLWEDPTSGDREYVWAPARAVALFAKLRFPARTMQIRVLDSGEADELIPDLDLMKMVENHGPLRSAERGDRLSLSRGGRRKSPGAPTQKGVVQIVEGRIRPFLTMKFTTNKTADINKESWNKGYTAPWMPDDLAKELIALRDWQAKYNPLPKPTEWTDLQEFKGRKHDAQLTGMRNCFLFRDRTFPDPARRGEPIGDGKVKGLWLALCEEVERRLRDAGIVGPDGAPVKLVANRNARGDACASIYDLHALRVTLITHYIEHGEVAPDVIMKIVGHATVVMTMYYIKHSQEHIAEVMMDADGKSRDAAQRQWIEAARAQEIGELQSLVHAASGAALQAFHGAPNGSIVPLIAGICPVGASRCHQGGPSLNAKSSEDRPTPVPGGRANCAGCRYFISGEAWLEGVQTEFNVRSYEMTGLTRQRERLEEKLHPLDDERQTAMQEERIFQGYREWEALTHQIQEIEARQNQLTLEMANLLMLEQQIRGIAKRRMEAQETGLALVVGDIVTVEAALEESTEWDLADRICRSAVAYPSLAARGNLTEAASNFRARRYDRVLMRHGLDVRFLDLDDELSAYVGNRMSEWLDMRVGRRNTIRLMEGEAMIKDICDQTGLLPEALRQELDAFLDQTIARRLATGAERRQIGAPEFSSVE</sequence>
<keyword evidence="1" id="KW-0233">DNA recombination</keyword>
<reference evidence="4 5" key="1">
    <citation type="submission" date="2021-04" db="EMBL/GenBank/DDBJ databases">
        <title>Magnetospirillum sulfuroxidans sp. nov., a facultative chemolithoautotrophic sulfur-oxidizing alphaproteobacterium isolated from freshwater sediment and proposals for Paramagetospirillum gen. nov., and Magnetospirillaceae fam. nov.</title>
        <authorList>
            <person name="Koziaeva V."/>
            <person name="Geelhoed J.S."/>
            <person name="Sorokin D.Y."/>
            <person name="Grouzdev D.S."/>
        </authorList>
    </citation>
    <scope>NUCLEOTIDE SEQUENCE [LARGE SCALE GENOMIC DNA]</scope>
    <source>
        <strain evidence="4 5">J10</strain>
    </source>
</reference>
<organism evidence="4 5">
    <name type="scientific">Magnetospirillum sulfuroxidans</name>
    <dbReference type="NCBI Taxonomy" id="611300"/>
    <lineage>
        <taxon>Bacteria</taxon>
        <taxon>Pseudomonadati</taxon>
        <taxon>Pseudomonadota</taxon>
        <taxon>Alphaproteobacteria</taxon>
        <taxon>Rhodospirillales</taxon>
        <taxon>Rhodospirillaceae</taxon>
        <taxon>Magnetospirillum</taxon>
    </lineage>
</organism>
<dbReference type="InterPro" id="IPR011010">
    <property type="entry name" value="DNA_brk_join_enz"/>
</dbReference>
<gene>
    <name evidence="4" type="ORF">KEC16_08810</name>
</gene>
<feature type="region of interest" description="Disordered" evidence="3">
    <location>
        <begin position="351"/>
        <end position="379"/>
    </location>
</feature>
<dbReference type="Pfam" id="PF13009">
    <property type="entry name" value="Integrase_2"/>
    <property type="match status" value="1"/>
</dbReference>